<dbReference type="AlphaFoldDB" id="A0ABD3QJD4"/>
<proteinExistence type="predicted"/>
<sequence>MAEIDRIKALAGLLVLEDEDDDLFPSSPCAGPNIDACPTSTYMNKSPFSKSISTTKAAARASGDRIRHGVVKNQQQDEILREMQKKGFLGENRPLAKKRTLQTNSSIAHEDNSDDPDKTVAKTARPSLSIAVDESCHEEPTTENANSEDGTDQLVFGRPQTFGAAGGFETNYMPNVKQRAVAISAWKILEMKKEKKNGLARAREWKVGEEHKEDDEGKNHVNGEDETENFATYPGKDNYSIEHWKKSKIPSFLSHFDNVKHAHGDEENAINGAVCQPITPRSGGRGSRVPLSPRVSALSSRNVGVSPRNVMSPRNILSPREALLKMEASRFPSPRNSNRESNVFSPKNRVLSPRSKALLSPSIVNKTDHYAFDVCPNVVKPGSLAHFHSGKLSTTNAMPSNKPLVNKKPHMPIDGVGVKQELASILERRFIESGVESIVSKLSEVCNHNSDAVSSNGNTRLRVKTGERTQDLPSSLETNTDDKQDHNNAMSKTENKKNNDSRETNSGKVQKFSGNHDEADDVRKAAVDKAIHDTLEEATRFLQSAKQSSDMSKEGCTNDGCNSDGMDVKFDEQLLSAAELARALDKFLVEDDSTEDEDSTEDGEETLSVEDRNATVESKSKVTNDAVAFQKVSTLTEDKVVFADPIKQKMCEQVQTNEWGQLTLSNQDDTEECDVTFPTDFENLTCDQLVSNFSTSIDDSLFPVAFDEENVGQFCPPGHQATHSCNASKTTVQRHRKLPKIKISIEGAPSFKIEDNGMNKASPMFFVSQPSPSCGDHAGLLHTQHCFKTPKELINEREKKESTKKHLLLLKNPTKRLNIKEFISHTFPSKHERDKDALSPSMTSLLNMINNEASMDMDENVGLVSVRELASLTPKAHQSEHFFVGPIASPISNNAGTLRKAPSSPMQSSSLVEQQALCVSSMHRNSSPGGDKKKKITNSNILQRIKSPLLNGRKLGNAGLNDHAAFGRL</sequence>
<accession>A0ABD3QJD4</accession>
<organism evidence="2 3">
    <name type="scientific">Cyclotella cryptica</name>
    <dbReference type="NCBI Taxonomy" id="29204"/>
    <lineage>
        <taxon>Eukaryota</taxon>
        <taxon>Sar</taxon>
        <taxon>Stramenopiles</taxon>
        <taxon>Ochrophyta</taxon>
        <taxon>Bacillariophyta</taxon>
        <taxon>Coscinodiscophyceae</taxon>
        <taxon>Thalassiosirophycidae</taxon>
        <taxon>Stephanodiscales</taxon>
        <taxon>Stephanodiscaceae</taxon>
        <taxon>Cyclotella</taxon>
    </lineage>
</organism>
<evidence type="ECO:0000256" key="1">
    <source>
        <dbReference type="SAM" id="MobiDB-lite"/>
    </source>
</evidence>
<gene>
    <name evidence="2" type="ORF">HJC23_011707</name>
</gene>
<evidence type="ECO:0000313" key="2">
    <source>
        <dbReference type="EMBL" id="KAL3800470.1"/>
    </source>
</evidence>
<feature type="compositionally biased region" description="Acidic residues" evidence="1">
    <location>
        <begin position="590"/>
        <end position="608"/>
    </location>
</feature>
<feature type="compositionally biased region" description="Basic and acidic residues" evidence="1">
    <location>
        <begin position="493"/>
        <end position="505"/>
    </location>
</feature>
<protein>
    <submittedName>
        <fullName evidence="2">Uncharacterized protein</fullName>
    </submittedName>
</protein>
<dbReference type="EMBL" id="JABMIG020000032">
    <property type="protein sequence ID" value="KAL3800470.1"/>
    <property type="molecule type" value="Genomic_DNA"/>
</dbReference>
<evidence type="ECO:0000313" key="3">
    <source>
        <dbReference type="Proteomes" id="UP001516023"/>
    </source>
</evidence>
<name>A0ABD3QJD4_9STRA</name>
<feature type="compositionally biased region" description="Polar residues" evidence="1">
    <location>
        <begin position="448"/>
        <end position="459"/>
    </location>
</feature>
<feature type="region of interest" description="Disordered" evidence="1">
    <location>
        <begin position="589"/>
        <end position="617"/>
    </location>
</feature>
<feature type="compositionally biased region" description="Basic and acidic residues" evidence="1">
    <location>
        <begin position="108"/>
        <end position="120"/>
    </location>
</feature>
<comment type="caution">
    <text evidence="2">The sequence shown here is derived from an EMBL/GenBank/DDBJ whole genome shotgun (WGS) entry which is preliminary data.</text>
</comment>
<feature type="region of interest" description="Disordered" evidence="1">
    <location>
        <begin position="88"/>
        <end position="154"/>
    </location>
</feature>
<reference evidence="2 3" key="1">
    <citation type="journal article" date="2020" name="G3 (Bethesda)">
        <title>Improved Reference Genome for Cyclotella cryptica CCMP332, a Model for Cell Wall Morphogenesis, Salinity Adaptation, and Lipid Production in Diatoms (Bacillariophyta).</title>
        <authorList>
            <person name="Roberts W.R."/>
            <person name="Downey K.M."/>
            <person name="Ruck E.C."/>
            <person name="Traller J.C."/>
            <person name="Alverson A.J."/>
        </authorList>
    </citation>
    <scope>NUCLEOTIDE SEQUENCE [LARGE SCALE GENOMIC DNA]</scope>
    <source>
        <strain evidence="2 3">CCMP332</strain>
    </source>
</reference>
<feature type="region of interest" description="Disordered" evidence="1">
    <location>
        <begin position="207"/>
        <end position="234"/>
    </location>
</feature>
<keyword evidence="3" id="KW-1185">Reference proteome</keyword>
<feature type="compositionally biased region" description="Basic and acidic residues" evidence="1">
    <location>
        <begin position="207"/>
        <end position="223"/>
    </location>
</feature>
<feature type="region of interest" description="Disordered" evidence="1">
    <location>
        <begin position="448"/>
        <end position="521"/>
    </location>
</feature>
<dbReference type="Proteomes" id="UP001516023">
    <property type="component" value="Unassembled WGS sequence"/>
</dbReference>